<dbReference type="Gene3D" id="1.10.950.10">
    <property type="entry name" value="Villin headpiece domain"/>
    <property type="match status" value="1"/>
</dbReference>
<keyword evidence="2" id="KW-0963">Cytoplasm</keyword>
<comment type="subcellular location">
    <subcellularLocation>
        <location evidence="1">Cytoplasm</location>
    </subcellularLocation>
</comment>
<dbReference type="SUPFAM" id="SSF47050">
    <property type="entry name" value="VHP, Villin headpiece domain"/>
    <property type="match status" value="1"/>
</dbReference>
<accession>A0ABM3CPD2</accession>
<evidence type="ECO:0000256" key="1">
    <source>
        <dbReference type="ARBA" id="ARBA00004496"/>
    </source>
</evidence>
<organism evidence="7 8">
    <name type="scientific">Salmo salar</name>
    <name type="common">Atlantic salmon</name>
    <dbReference type="NCBI Taxonomy" id="8030"/>
    <lineage>
        <taxon>Eukaryota</taxon>
        <taxon>Metazoa</taxon>
        <taxon>Chordata</taxon>
        <taxon>Craniata</taxon>
        <taxon>Vertebrata</taxon>
        <taxon>Euteleostomi</taxon>
        <taxon>Actinopterygii</taxon>
        <taxon>Neopterygii</taxon>
        <taxon>Teleostei</taxon>
        <taxon>Protacanthopterygii</taxon>
        <taxon>Salmoniformes</taxon>
        <taxon>Salmonidae</taxon>
        <taxon>Salmoninae</taxon>
        <taxon>Salmo</taxon>
    </lineage>
</organism>
<dbReference type="InterPro" id="IPR003128">
    <property type="entry name" value="Villin_headpiece"/>
</dbReference>
<evidence type="ECO:0000256" key="2">
    <source>
        <dbReference type="ARBA" id="ARBA00022490"/>
    </source>
</evidence>
<dbReference type="InterPro" id="IPR036886">
    <property type="entry name" value="Villin_headpiece_dom_sf"/>
</dbReference>
<evidence type="ECO:0000313" key="10">
    <source>
        <dbReference type="RefSeq" id="XP_045548401.1"/>
    </source>
</evidence>
<keyword evidence="7" id="KW-1185">Reference proteome</keyword>
<dbReference type="Pfam" id="PF02209">
    <property type="entry name" value="VHP"/>
    <property type="match status" value="1"/>
</dbReference>
<dbReference type="PROSITE" id="PS51089">
    <property type="entry name" value="HP"/>
    <property type="match status" value="1"/>
</dbReference>
<evidence type="ECO:0000313" key="9">
    <source>
        <dbReference type="RefSeq" id="XP_045548400.1"/>
    </source>
</evidence>
<dbReference type="RefSeq" id="XP_045548400.1">
    <property type="nucleotide sequence ID" value="XM_045692444.1"/>
</dbReference>
<dbReference type="SMART" id="SM00153">
    <property type="entry name" value="VHP"/>
    <property type="match status" value="1"/>
</dbReference>
<dbReference type="RefSeq" id="XP_045548402.1">
    <property type="nucleotide sequence ID" value="XM_045692446.1"/>
</dbReference>
<dbReference type="RefSeq" id="XP_045548399.1">
    <property type="nucleotide sequence ID" value="XM_045692443.1"/>
</dbReference>
<feature type="region of interest" description="Disordered" evidence="5">
    <location>
        <begin position="273"/>
        <end position="300"/>
    </location>
</feature>
<evidence type="ECO:0000259" key="6">
    <source>
        <dbReference type="PROSITE" id="PS51089"/>
    </source>
</evidence>
<evidence type="ECO:0000313" key="8">
    <source>
        <dbReference type="RefSeq" id="XP_045548399.1"/>
    </source>
</evidence>
<evidence type="ECO:0000256" key="5">
    <source>
        <dbReference type="SAM" id="MobiDB-lite"/>
    </source>
</evidence>
<keyword evidence="4" id="KW-0677">Repeat</keyword>
<dbReference type="InterPro" id="IPR032402">
    <property type="entry name" value="AbLIM_anchor"/>
</dbReference>
<evidence type="ECO:0000256" key="4">
    <source>
        <dbReference type="ARBA" id="ARBA00022737"/>
    </source>
</evidence>
<dbReference type="InterPro" id="IPR051618">
    <property type="entry name" value="Actin-binding_LIM"/>
</dbReference>
<dbReference type="GeneID" id="106568134"/>
<evidence type="ECO:0000313" key="11">
    <source>
        <dbReference type="RefSeq" id="XP_045548402.1"/>
    </source>
</evidence>
<feature type="compositionally biased region" description="Polar residues" evidence="5">
    <location>
        <begin position="273"/>
        <end position="283"/>
    </location>
</feature>
<feature type="region of interest" description="Disordered" evidence="5">
    <location>
        <begin position="1"/>
        <end position="30"/>
    </location>
</feature>
<protein>
    <submittedName>
        <fullName evidence="8 9">Dematin isoform X1</fullName>
    </submittedName>
</protein>
<dbReference type="PANTHER" id="PTHR24213">
    <property type="entry name" value="ACTIN-BINDING LIM PROTEIN"/>
    <property type="match status" value="1"/>
</dbReference>
<evidence type="ECO:0000256" key="3">
    <source>
        <dbReference type="ARBA" id="ARBA00022553"/>
    </source>
</evidence>
<keyword evidence="3" id="KW-0597">Phosphoprotein</keyword>
<name>A0ABM3CPD2_SALSA</name>
<dbReference type="Pfam" id="PF16182">
    <property type="entry name" value="AbLIM_anchor"/>
    <property type="match status" value="2"/>
</dbReference>
<evidence type="ECO:0000313" key="7">
    <source>
        <dbReference type="Proteomes" id="UP001652741"/>
    </source>
</evidence>
<proteinExistence type="predicted"/>
<gene>
    <name evidence="8 9 10 11" type="primary">LOC106568134</name>
</gene>
<reference evidence="8 9" key="1">
    <citation type="submission" date="2025-05" db="UniProtKB">
        <authorList>
            <consortium name="RefSeq"/>
        </authorList>
    </citation>
    <scope>IDENTIFICATION</scope>
</reference>
<feature type="compositionally biased region" description="Basic and acidic residues" evidence="5">
    <location>
        <begin position="284"/>
        <end position="298"/>
    </location>
</feature>
<dbReference type="RefSeq" id="XP_045548401.1">
    <property type="nucleotide sequence ID" value="XM_045692445.1"/>
</dbReference>
<sequence>MQKVEGWPATGRMSSLRGPSAPGSSSIKARVNDEVVDYTDMAALPRDKSILQVERPDLMTYQPHLTYSPLDAVCTPRKERSLSPPSPELKVCREDGGSPGGSTIQLRKTSIPLQQHFHRPDNGANIYMKLPNFKQEVSKQQVMGSIIQSSKFPAAQKPDPNLPSKIETEYWPCPPSLAAMEIEWRKRKEEEDEGKDEFEVLTDDTKTLQEQELHKIKSNLGRLILKEEKEEQEKALLDIGRRKTQSLPDRTHMHTSFSLKLSSSSGLTRMQSAEFTTEGNQGKTAEKNGEAPRERMDRGNSLPSMLEQKIYPYEMLIVTHRGRCKLPPGVDRTRLERHLSPEDFERLFGMPIAEFDCLSLWKRNHLKKNVQLF</sequence>
<dbReference type="Proteomes" id="UP001652741">
    <property type="component" value="Chromosome ssa13"/>
</dbReference>
<dbReference type="PANTHER" id="PTHR24213:SF17">
    <property type="entry name" value="DEMATIN"/>
    <property type="match status" value="1"/>
</dbReference>
<feature type="domain" description="HP" evidence="6">
    <location>
        <begin position="305"/>
        <end position="373"/>
    </location>
</feature>